<dbReference type="InterPro" id="IPR036388">
    <property type="entry name" value="WH-like_DNA-bd_sf"/>
</dbReference>
<feature type="domain" description="RNA polymerase sigma-70 region 2" evidence="6">
    <location>
        <begin position="28"/>
        <end position="94"/>
    </location>
</feature>
<dbReference type="Gene3D" id="1.10.10.10">
    <property type="entry name" value="Winged helix-like DNA-binding domain superfamily/Winged helix DNA-binding domain"/>
    <property type="match status" value="1"/>
</dbReference>
<dbReference type="InterPro" id="IPR007627">
    <property type="entry name" value="RNA_pol_sigma70_r2"/>
</dbReference>
<evidence type="ECO:0000256" key="3">
    <source>
        <dbReference type="ARBA" id="ARBA00023082"/>
    </source>
</evidence>
<keyword evidence="9" id="KW-1185">Reference proteome</keyword>
<dbReference type="Proteomes" id="UP000034883">
    <property type="component" value="Chromosome"/>
</dbReference>
<dbReference type="SUPFAM" id="SSF88946">
    <property type="entry name" value="Sigma2 domain of RNA polymerase sigma factors"/>
    <property type="match status" value="1"/>
</dbReference>
<dbReference type="InterPro" id="IPR013325">
    <property type="entry name" value="RNA_pol_sigma_r2"/>
</dbReference>
<dbReference type="InterPro" id="IPR014284">
    <property type="entry name" value="RNA_pol_sigma-70_dom"/>
</dbReference>
<dbReference type="PANTHER" id="PTHR43133:SF8">
    <property type="entry name" value="RNA POLYMERASE SIGMA FACTOR HI_1459-RELATED"/>
    <property type="match status" value="1"/>
</dbReference>
<evidence type="ECO:0000256" key="5">
    <source>
        <dbReference type="ARBA" id="ARBA00023163"/>
    </source>
</evidence>
<evidence type="ECO:0000259" key="6">
    <source>
        <dbReference type="Pfam" id="PF04542"/>
    </source>
</evidence>
<reference evidence="8 9" key="1">
    <citation type="submission" date="2015-03" db="EMBL/GenBank/DDBJ databases">
        <title>Genome assembly of Sandaracinus amylolyticus DSM 53668.</title>
        <authorList>
            <person name="Sharma G."/>
            <person name="Subramanian S."/>
        </authorList>
    </citation>
    <scope>NUCLEOTIDE SEQUENCE [LARGE SCALE GENOMIC DNA]</scope>
    <source>
        <strain evidence="8 9">DSM 53668</strain>
    </source>
</reference>
<evidence type="ECO:0000256" key="2">
    <source>
        <dbReference type="ARBA" id="ARBA00023015"/>
    </source>
</evidence>
<dbReference type="InterPro" id="IPR013249">
    <property type="entry name" value="RNA_pol_sigma70_r4_t2"/>
</dbReference>
<dbReference type="GO" id="GO:0016987">
    <property type="term" value="F:sigma factor activity"/>
    <property type="evidence" value="ECO:0007669"/>
    <property type="project" value="UniProtKB-KW"/>
</dbReference>
<comment type="similarity">
    <text evidence="1">Belongs to the sigma-70 factor family. ECF subfamily.</text>
</comment>
<keyword evidence="3" id="KW-0731">Sigma factor</keyword>
<organism evidence="8 9">
    <name type="scientific">Sandaracinus amylolyticus</name>
    <dbReference type="NCBI Taxonomy" id="927083"/>
    <lineage>
        <taxon>Bacteria</taxon>
        <taxon>Pseudomonadati</taxon>
        <taxon>Myxococcota</taxon>
        <taxon>Polyangia</taxon>
        <taxon>Polyangiales</taxon>
        <taxon>Sandaracinaceae</taxon>
        <taxon>Sandaracinus</taxon>
    </lineage>
</organism>
<accession>A0A0F6SES0</accession>
<dbReference type="GO" id="GO:0006352">
    <property type="term" value="P:DNA-templated transcription initiation"/>
    <property type="evidence" value="ECO:0007669"/>
    <property type="project" value="InterPro"/>
</dbReference>
<keyword evidence="4" id="KW-0238">DNA-binding</keyword>
<dbReference type="GO" id="GO:0003677">
    <property type="term" value="F:DNA binding"/>
    <property type="evidence" value="ECO:0007669"/>
    <property type="project" value="UniProtKB-KW"/>
</dbReference>
<evidence type="ECO:0000259" key="7">
    <source>
        <dbReference type="Pfam" id="PF08281"/>
    </source>
</evidence>
<evidence type="ECO:0000256" key="1">
    <source>
        <dbReference type="ARBA" id="ARBA00010641"/>
    </source>
</evidence>
<keyword evidence="5" id="KW-0804">Transcription</keyword>
<dbReference type="Pfam" id="PF08281">
    <property type="entry name" value="Sigma70_r4_2"/>
    <property type="match status" value="1"/>
</dbReference>
<dbReference type="Gene3D" id="1.10.1740.10">
    <property type="match status" value="1"/>
</dbReference>
<dbReference type="PANTHER" id="PTHR43133">
    <property type="entry name" value="RNA POLYMERASE ECF-TYPE SIGMA FACTO"/>
    <property type="match status" value="1"/>
</dbReference>
<dbReference type="STRING" id="927083.DB32_002828"/>
<gene>
    <name evidence="8" type="ORF">DB32_002828</name>
</gene>
<keyword evidence="2" id="KW-0805">Transcription regulation</keyword>
<sequence>MSATSAHPVDVAEPATTPADVPSFDEVYDAHVDFLWRSARALGVPATAIDDVLQDVFVVVHRRLPEFEGRAAIRTWLARILVRVIQEHRRRFRRKHDHAALPDDVVDVTSAGPHEEVARAEAVRLLGEILAAMGEDQRTVFVLAEIEQMPVPEIASALEVNVNTVYSRLRLARREYDRHLARLRAKDEWRQP</sequence>
<dbReference type="InterPro" id="IPR039425">
    <property type="entry name" value="RNA_pol_sigma-70-like"/>
</dbReference>
<dbReference type="KEGG" id="samy:DB32_002828"/>
<dbReference type="RefSeq" id="WP_169791441.1">
    <property type="nucleotide sequence ID" value="NZ_CP011125.1"/>
</dbReference>
<dbReference type="SUPFAM" id="SSF88659">
    <property type="entry name" value="Sigma3 and sigma4 domains of RNA polymerase sigma factors"/>
    <property type="match status" value="1"/>
</dbReference>
<dbReference type="EMBL" id="CP011125">
    <property type="protein sequence ID" value="AKF05679.1"/>
    <property type="molecule type" value="Genomic_DNA"/>
</dbReference>
<name>A0A0F6SES0_9BACT</name>
<evidence type="ECO:0000313" key="8">
    <source>
        <dbReference type="EMBL" id="AKF05679.1"/>
    </source>
</evidence>
<feature type="domain" description="RNA polymerase sigma factor 70 region 4 type 2" evidence="7">
    <location>
        <begin position="125"/>
        <end position="174"/>
    </location>
</feature>
<dbReference type="NCBIfam" id="TIGR02937">
    <property type="entry name" value="sigma70-ECF"/>
    <property type="match status" value="1"/>
</dbReference>
<proteinExistence type="inferred from homology"/>
<protein>
    <submittedName>
        <fullName evidence="8">RNA polymerase sigma factor RpoE</fullName>
    </submittedName>
</protein>
<evidence type="ECO:0000256" key="4">
    <source>
        <dbReference type="ARBA" id="ARBA00023125"/>
    </source>
</evidence>
<dbReference type="InterPro" id="IPR013324">
    <property type="entry name" value="RNA_pol_sigma_r3/r4-like"/>
</dbReference>
<dbReference type="AlphaFoldDB" id="A0A0F6SES0"/>
<dbReference type="Pfam" id="PF04542">
    <property type="entry name" value="Sigma70_r2"/>
    <property type="match status" value="1"/>
</dbReference>
<evidence type="ECO:0000313" key="9">
    <source>
        <dbReference type="Proteomes" id="UP000034883"/>
    </source>
</evidence>